<sequence>MSTMMNDLLNLIAVIVVFGVGLWLINVFIPMPGAIKSLLNVLVLIILIIYILQFFGVIKTILPMIKILK</sequence>
<keyword evidence="1" id="KW-1133">Transmembrane helix</keyword>
<dbReference type="KEGG" id="lpf:lpl1762"/>
<dbReference type="EMBL" id="CR628337">
    <property type="protein sequence ID" value="CAH16001.1"/>
    <property type="molecule type" value="Genomic_DNA"/>
</dbReference>
<keyword evidence="1" id="KW-0812">Transmembrane</keyword>
<reference evidence="2 3" key="1">
    <citation type="journal article" date="2004" name="Nat. Genet.">
        <title>Evidence in the Legionella pneumophila genome for exploitation of host cell functions and high genome plasticity.</title>
        <authorList>
            <person name="Cazalet C."/>
            <person name="Rusniok C."/>
            <person name="Bruggemann H."/>
            <person name="Zidane N."/>
            <person name="Magnier A."/>
            <person name="Ma L."/>
            <person name="Tichit M."/>
            <person name="Jarraud S."/>
            <person name="Bouchier C."/>
            <person name="Vandenesch F."/>
            <person name="Kunst F."/>
            <person name="Etienne J."/>
            <person name="Glaser P."/>
            <person name="Buchrieser C."/>
        </authorList>
    </citation>
    <scope>NUCLEOTIDE SEQUENCE [LARGE SCALE GENOMIC DNA]</scope>
    <source>
        <strain evidence="2 3">Lens</strain>
    </source>
</reference>
<feature type="transmembrane region" description="Helical" evidence="1">
    <location>
        <begin position="7"/>
        <end position="29"/>
    </location>
</feature>
<protein>
    <submittedName>
        <fullName evidence="2">Uncharacterized protein</fullName>
    </submittedName>
</protein>
<name>Q5WVQ3_LEGPL</name>
<dbReference type="InterPro" id="IPR049641">
    <property type="entry name" value="THIVI_2564-like"/>
</dbReference>
<gene>
    <name evidence="2" type="ordered locus">lpl1762</name>
</gene>
<organism evidence="2 3">
    <name type="scientific">Legionella pneumophila (strain Lens)</name>
    <dbReference type="NCBI Taxonomy" id="297245"/>
    <lineage>
        <taxon>Bacteria</taxon>
        <taxon>Pseudomonadati</taxon>
        <taxon>Pseudomonadota</taxon>
        <taxon>Gammaproteobacteria</taxon>
        <taxon>Legionellales</taxon>
        <taxon>Legionellaceae</taxon>
        <taxon>Legionella</taxon>
    </lineage>
</organism>
<accession>Q5WVQ3</accession>
<keyword evidence="1" id="KW-0472">Membrane</keyword>
<feature type="transmembrane region" description="Helical" evidence="1">
    <location>
        <begin position="41"/>
        <end position="62"/>
    </location>
</feature>
<dbReference type="NCBIfam" id="NF041949">
    <property type="entry name" value="THIVI_2564_fam"/>
    <property type="match status" value="1"/>
</dbReference>
<evidence type="ECO:0000313" key="2">
    <source>
        <dbReference type="EMBL" id="CAH16001.1"/>
    </source>
</evidence>
<proteinExistence type="predicted"/>
<evidence type="ECO:0000313" key="3">
    <source>
        <dbReference type="Proteomes" id="UP000002517"/>
    </source>
</evidence>
<dbReference type="LegioList" id="lpl1762"/>
<dbReference type="HOGENOM" id="CLU_166776_1_0_6"/>
<dbReference type="Proteomes" id="UP000002517">
    <property type="component" value="Chromosome"/>
</dbReference>
<evidence type="ECO:0000256" key="1">
    <source>
        <dbReference type="SAM" id="Phobius"/>
    </source>
</evidence>
<dbReference type="AlphaFoldDB" id="Q5WVQ3"/>